<dbReference type="SUPFAM" id="SSF81923">
    <property type="entry name" value="Double Clp-N motif"/>
    <property type="match status" value="1"/>
</dbReference>
<feature type="domain" description="Clp R" evidence="5">
    <location>
        <begin position="8"/>
        <end position="170"/>
    </location>
</feature>
<keyword evidence="2 3" id="KW-0677">Repeat</keyword>
<feature type="compositionally biased region" description="Polar residues" evidence="4">
    <location>
        <begin position="193"/>
        <end position="207"/>
    </location>
</feature>
<dbReference type="AlphaFoldDB" id="A0AAD1ZBY3"/>
<evidence type="ECO:0000313" key="7">
    <source>
        <dbReference type="Proteomes" id="UP000834106"/>
    </source>
</evidence>
<dbReference type="InterPro" id="IPR051650">
    <property type="entry name" value="SL_signaling_regulator"/>
</dbReference>
<evidence type="ECO:0000256" key="2">
    <source>
        <dbReference type="ARBA" id="ARBA00022737"/>
    </source>
</evidence>
<dbReference type="InterPro" id="IPR027417">
    <property type="entry name" value="P-loop_NTPase"/>
</dbReference>
<dbReference type="SUPFAM" id="SSF52540">
    <property type="entry name" value="P-loop containing nucleoside triphosphate hydrolases"/>
    <property type="match status" value="1"/>
</dbReference>
<organism evidence="6 7">
    <name type="scientific">Fraxinus pennsylvanica</name>
    <dbReference type="NCBI Taxonomy" id="56036"/>
    <lineage>
        <taxon>Eukaryota</taxon>
        <taxon>Viridiplantae</taxon>
        <taxon>Streptophyta</taxon>
        <taxon>Embryophyta</taxon>
        <taxon>Tracheophyta</taxon>
        <taxon>Spermatophyta</taxon>
        <taxon>Magnoliopsida</taxon>
        <taxon>eudicotyledons</taxon>
        <taxon>Gunneridae</taxon>
        <taxon>Pentapetalae</taxon>
        <taxon>asterids</taxon>
        <taxon>lamiids</taxon>
        <taxon>Lamiales</taxon>
        <taxon>Oleaceae</taxon>
        <taxon>Oleeae</taxon>
        <taxon>Fraxinus</taxon>
    </lineage>
</organism>
<dbReference type="InterPro" id="IPR036628">
    <property type="entry name" value="Clp_N_dom_sf"/>
</dbReference>
<evidence type="ECO:0000313" key="6">
    <source>
        <dbReference type="EMBL" id="CAI9766414.1"/>
    </source>
</evidence>
<dbReference type="InterPro" id="IPR004176">
    <property type="entry name" value="Clp_R_N"/>
</dbReference>
<accession>A0AAD1ZBY3</accession>
<dbReference type="InterPro" id="IPR058680">
    <property type="entry name" value="NBD_SMAX1-like"/>
</dbReference>
<protein>
    <recommendedName>
        <fullName evidence="5">Clp R domain-containing protein</fullName>
    </recommendedName>
</protein>
<dbReference type="Pfam" id="PF23569">
    <property type="entry name" value="NBD_SMAX1"/>
    <property type="match status" value="1"/>
</dbReference>
<evidence type="ECO:0000256" key="4">
    <source>
        <dbReference type="SAM" id="MobiDB-lite"/>
    </source>
</evidence>
<evidence type="ECO:0000256" key="3">
    <source>
        <dbReference type="PROSITE-ProRule" id="PRU01251"/>
    </source>
</evidence>
<keyword evidence="7" id="KW-1185">Reference proteome</keyword>
<dbReference type="Gene3D" id="3.40.50.300">
    <property type="entry name" value="P-loop containing nucleotide triphosphate hydrolases"/>
    <property type="match status" value="2"/>
</dbReference>
<gene>
    <name evidence="6" type="ORF">FPE_LOCUS13844</name>
</gene>
<dbReference type="PANTHER" id="PTHR43572">
    <property type="entry name" value="CHAPERONE PROTEIN CLPD, CHLOROPLASTIC"/>
    <property type="match status" value="1"/>
</dbReference>
<dbReference type="EMBL" id="OU503043">
    <property type="protein sequence ID" value="CAI9766414.1"/>
    <property type="molecule type" value="Genomic_DNA"/>
</dbReference>
<feature type="compositionally biased region" description="Low complexity" evidence="4">
    <location>
        <begin position="168"/>
        <end position="183"/>
    </location>
</feature>
<sequence>MRAGGCAVQQALTSEAAGTVKQAVALAKQRGHAQVTPLHVANTMLAATTGLLRTACLQSHSHPLRCNALELCFNVALNRLPASSSPILRHHHSQFPSISNALVAAFKRAQAHQRRGSIENQQQPILSVKVELSHLIISILDDPSVSRVMREAGFSSTQVKRNVEKAVSSSNKSKENSLLSLSPSPCPSPPTSDQTRGNNSKPTTYESVKNEDINGVINSLLNKKRKSIVIVGEYVSDIETVVKGVMNRVKKGEIPEDLREVELRSIPPYSFCNLHREEVENKMTELTCLLKSTVAKGVVLYLGDLKWILDNRVSSGIYCPVEHMIMELGRLVHGIGDMGRFWLMGIATFQTYRRCTTGHNSLETVWGVHPVTIPADSLRLSLISHSNEQIEERSNNDENGNCQLLFTTGEENLTCRADYSAKFQIEVPNSQTSICNSEPTLSSLPTWLRNGSRRLNIDDQNCVSMGEICRKWNSRSDTVQSQPLPFGTTLSFSSASTQNPNLQLSHFPFLASTQPPENQQWLSTAPNSSASSSDITVMDQYVQKFKEFTAENLNILCTGLEKKVPRQKEIIPEISSAILQCRSGMLRRKDKKQETWLYFQGLDAHAKQEIARELAKIIFGSYSNFTSVNLLSCFSSSTREDSIQRLTQEVTINPHRVFFVQHMEHADYCSKTGIKMAIERGRMRNANGEEVSLYDAIIILSSDSISSRTCSFSTKQKSGESMHKKGWVSLDLNICFDDHDSTVCVEDQSIDHDVWLLENVDRCIVFNNQQV</sequence>
<reference evidence="6" key="1">
    <citation type="submission" date="2023-05" db="EMBL/GenBank/DDBJ databases">
        <authorList>
            <person name="Huff M."/>
        </authorList>
    </citation>
    <scope>NUCLEOTIDE SEQUENCE</scope>
</reference>
<dbReference type="Gene3D" id="1.10.1780.10">
    <property type="entry name" value="Clp, N-terminal domain"/>
    <property type="match status" value="1"/>
</dbReference>
<dbReference type="PROSITE" id="PS51903">
    <property type="entry name" value="CLP_R"/>
    <property type="match status" value="1"/>
</dbReference>
<dbReference type="Proteomes" id="UP000834106">
    <property type="component" value="Chromosome 8"/>
</dbReference>
<evidence type="ECO:0000259" key="5">
    <source>
        <dbReference type="PROSITE" id="PS51903"/>
    </source>
</evidence>
<proteinExistence type="inferred from homology"/>
<dbReference type="PANTHER" id="PTHR43572:SF31">
    <property type="entry name" value="PROTEIN SMAX1-LIKE 3"/>
    <property type="match status" value="1"/>
</dbReference>
<feature type="region of interest" description="Disordered" evidence="4">
    <location>
        <begin position="159"/>
        <end position="207"/>
    </location>
</feature>
<comment type="similarity">
    <text evidence="1">Belongs to the ClpA/ClpB family.</text>
</comment>
<name>A0AAD1ZBY3_9LAMI</name>
<evidence type="ECO:0000256" key="1">
    <source>
        <dbReference type="ARBA" id="ARBA00008675"/>
    </source>
</evidence>